<evidence type="ECO:0000313" key="1">
    <source>
        <dbReference type="EMBL" id="KAF9066190.1"/>
    </source>
</evidence>
<accession>A0A9P5PQC3</accession>
<gene>
    <name evidence="1" type="ORF">BDP27DRAFT_1546373</name>
</gene>
<keyword evidence="2" id="KW-1185">Reference proteome</keyword>
<comment type="caution">
    <text evidence="1">The sequence shown here is derived from an EMBL/GenBank/DDBJ whole genome shotgun (WGS) entry which is preliminary data.</text>
</comment>
<name>A0A9P5PQC3_9AGAR</name>
<organism evidence="1 2">
    <name type="scientific">Rhodocollybia butyracea</name>
    <dbReference type="NCBI Taxonomy" id="206335"/>
    <lineage>
        <taxon>Eukaryota</taxon>
        <taxon>Fungi</taxon>
        <taxon>Dikarya</taxon>
        <taxon>Basidiomycota</taxon>
        <taxon>Agaricomycotina</taxon>
        <taxon>Agaricomycetes</taxon>
        <taxon>Agaricomycetidae</taxon>
        <taxon>Agaricales</taxon>
        <taxon>Marasmiineae</taxon>
        <taxon>Omphalotaceae</taxon>
        <taxon>Rhodocollybia</taxon>
    </lineage>
</organism>
<evidence type="ECO:0000313" key="2">
    <source>
        <dbReference type="Proteomes" id="UP000772434"/>
    </source>
</evidence>
<protein>
    <submittedName>
        <fullName evidence="1">Uncharacterized protein</fullName>
    </submittedName>
</protein>
<reference evidence="1" key="1">
    <citation type="submission" date="2020-11" db="EMBL/GenBank/DDBJ databases">
        <authorList>
            <consortium name="DOE Joint Genome Institute"/>
            <person name="Ahrendt S."/>
            <person name="Riley R."/>
            <person name="Andreopoulos W."/>
            <person name="Labutti K."/>
            <person name="Pangilinan J."/>
            <person name="Ruiz-Duenas F.J."/>
            <person name="Barrasa J.M."/>
            <person name="Sanchez-Garcia M."/>
            <person name="Camarero S."/>
            <person name="Miyauchi S."/>
            <person name="Serrano A."/>
            <person name="Linde D."/>
            <person name="Babiker R."/>
            <person name="Drula E."/>
            <person name="Ayuso-Fernandez I."/>
            <person name="Pacheco R."/>
            <person name="Padilla G."/>
            <person name="Ferreira P."/>
            <person name="Barriuso J."/>
            <person name="Kellner H."/>
            <person name="Castanera R."/>
            <person name="Alfaro M."/>
            <person name="Ramirez L."/>
            <person name="Pisabarro A.G."/>
            <person name="Kuo A."/>
            <person name="Tritt A."/>
            <person name="Lipzen A."/>
            <person name="He G."/>
            <person name="Yan M."/>
            <person name="Ng V."/>
            <person name="Cullen D."/>
            <person name="Martin F."/>
            <person name="Rosso M.-N."/>
            <person name="Henrissat B."/>
            <person name="Hibbett D."/>
            <person name="Martinez A.T."/>
            <person name="Grigoriev I.V."/>
        </authorList>
    </citation>
    <scope>NUCLEOTIDE SEQUENCE</scope>
    <source>
        <strain evidence="1">AH 40177</strain>
    </source>
</reference>
<dbReference type="Proteomes" id="UP000772434">
    <property type="component" value="Unassembled WGS sequence"/>
</dbReference>
<sequence length="170" mass="19051">MTVTGIIETMIGIIETMIGVIETVIGIIETVIGIIETEMEIIKTVIRALRIQAGDISQIQRYQQSVQHQHLFDPLEYNTINTGVQNMATALEEASAKSEDITEHTPLAPVEVIHTGQRGRPRKNIDRELLETSLRLRGPTHIAPVFDCSSRTIRRRALEHGLVEVIRPNI</sequence>
<proteinExistence type="predicted"/>
<dbReference type="EMBL" id="JADNRY010000091">
    <property type="protein sequence ID" value="KAF9066190.1"/>
    <property type="molecule type" value="Genomic_DNA"/>
</dbReference>
<dbReference type="AlphaFoldDB" id="A0A9P5PQC3"/>
<dbReference type="OrthoDB" id="2686689at2759"/>